<name>A0A6M1TX09_9RHOB</name>
<dbReference type="AlphaFoldDB" id="A0A6M1TX09"/>
<organism evidence="1 2">
    <name type="scientific">Paragemmobacter kunshanensis</name>
    <dbReference type="NCBI Taxonomy" id="2583234"/>
    <lineage>
        <taxon>Bacteria</taxon>
        <taxon>Pseudomonadati</taxon>
        <taxon>Pseudomonadota</taxon>
        <taxon>Alphaproteobacteria</taxon>
        <taxon>Rhodobacterales</taxon>
        <taxon>Paracoccaceae</taxon>
        <taxon>Paragemmobacter</taxon>
    </lineage>
</organism>
<dbReference type="InterPro" id="IPR036514">
    <property type="entry name" value="SGNH_hydro_sf"/>
</dbReference>
<accession>A0A6M1TX09</accession>
<keyword evidence="2" id="KW-1185">Reference proteome</keyword>
<comment type="caution">
    <text evidence="1">The sequence shown here is derived from an EMBL/GenBank/DDBJ whole genome shotgun (WGS) entry which is preliminary data.</text>
</comment>
<gene>
    <name evidence="1" type="ORF">G5V65_15070</name>
</gene>
<dbReference type="GO" id="GO:0016788">
    <property type="term" value="F:hydrolase activity, acting on ester bonds"/>
    <property type="evidence" value="ECO:0007669"/>
    <property type="project" value="UniProtKB-ARBA"/>
</dbReference>
<dbReference type="RefSeq" id="WP_165051642.1">
    <property type="nucleotide sequence ID" value="NZ_JAALFE010000015.1"/>
</dbReference>
<dbReference type="Gene3D" id="3.40.50.1110">
    <property type="entry name" value="SGNH hydrolase"/>
    <property type="match status" value="1"/>
</dbReference>
<evidence type="ECO:0008006" key="3">
    <source>
        <dbReference type="Google" id="ProtNLM"/>
    </source>
</evidence>
<dbReference type="SUPFAM" id="SSF52266">
    <property type="entry name" value="SGNH hydrolase"/>
    <property type="match status" value="1"/>
</dbReference>
<proteinExistence type="predicted"/>
<sequence>MKNPALLVAGAALLATVAGALWWRMGSPAPIPVLAGLDDAKMASLYASPLPVIDRPLSVFHIGHSLVNRDMPAMLAQLAGEGHRYESQLGWGAQLQSHWGDSPVNGFEAENAHPRYRDAREAVNSGDYDAIVLTEMVEIRDALRYFDSARYLAQFAESALAARPDARIYLYETWHPLDDPEGWLERIDADLARYWEAGILRPALLHLPEGSRIQLIPAGQALAALVRTIEAEGGVGNVTDRRDLFSDQIHLNDLGNYFIALVHYAVLYGSSPEGLPHELKRADGTAADAPAPETARLMQQIAWQVARSTPLTGLAP</sequence>
<protein>
    <recommendedName>
        <fullName evidence="3">SGNH/GDSL hydrolase family protein</fullName>
    </recommendedName>
</protein>
<evidence type="ECO:0000313" key="2">
    <source>
        <dbReference type="Proteomes" id="UP000474758"/>
    </source>
</evidence>
<dbReference type="EMBL" id="JAALFE010000015">
    <property type="protein sequence ID" value="NGQ92217.1"/>
    <property type="molecule type" value="Genomic_DNA"/>
</dbReference>
<reference evidence="1 2" key="1">
    <citation type="submission" date="2020-02" db="EMBL/GenBank/DDBJ databases">
        <title>Rhodobacter translucens sp. nov., a novel bacterium isolated from activated sludge.</title>
        <authorList>
            <person name="Liu J."/>
        </authorList>
    </citation>
    <scope>NUCLEOTIDE SEQUENCE [LARGE SCALE GENOMIC DNA]</scope>
    <source>
        <strain evidence="1 2">HX-7-19</strain>
    </source>
</reference>
<evidence type="ECO:0000313" key="1">
    <source>
        <dbReference type="EMBL" id="NGQ92217.1"/>
    </source>
</evidence>
<dbReference type="Proteomes" id="UP000474758">
    <property type="component" value="Unassembled WGS sequence"/>
</dbReference>